<reference evidence="7" key="3">
    <citation type="submission" date="2010-09" db="EMBL/GenBank/DDBJ databases">
        <title>Annotation of Gaeumannomyces graminis var. tritici R3-111a-1.</title>
        <authorList>
            <consortium name="The Broad Institute Genome Sequencing Platform"/>
            <person name="Ma L.-J."/>
            <person name="Dead R."/>
            <person name="Young S.K."/>
            <person name="Zeng Q."/>
            <person name="Gargeya S."/>
            <person name="Fitzgerald M."/>
            <person name="Haas B."/>
            <person name="Abouelleil A."/>
            <person name="Alvarado L."/>
            <person name="Arachchi H.M."/>
            <person name="Berlin A."/>
            <person name="Brown A."/>
            <person name="Chapman S.B."/>
            <person name="Chen Z."/>
            <person name="Dunbar C."/>
            <person name="Freedman E."/>
            <person name="Gearin G."/>
            <person name="Gellesch M."/>
            <person name="Goldberg J."/>
            <person name="Griggs A."/>
            <person name="Gujja S."/>
            <person name="Heiman D."/>
            <person name="Howarth C."/>
            <person name="Larson L."/>
            <person name="Lui A."/>
            <person name="MacDonald P.J.P."/>
            <person name="Mehta T."/>
            <person name="Montmayeur A."/>
            <person name="Murphy C."/>
            <person name="Neiman D."/>
            <person name="Pearson M."/>
            <person name="Priest M."/>
            <person name="Roberts A."/>
            <person name="Saif S."/>
            <person name="Shea T."/>
            <person name="Shenoy N."/>
            <person name="Sisk P."/>
            <person name="Stolte C."/>
            <person name="Sykes S."/>
            <person name="Yandava C."/>
            <person name="Wortman J."/>
            <person name="Nusbaum C."/>
            <person name="Birren B."/>
        </authorList>
    </citation>
    <scope>NUCLEOTIDE SEQUENCE</scope>
    <source>
        <strain evidence="7">R3-111a-1</strain>
    </source>
</reference>
<dbReference type="SUPFAM" id="SSF53474">
    <property type="entry name" value="alpha/beta-Hydrolases"/>
    <property type="match status" value="1"/>
</dbReference>
<gene>
    <name evidence="8" type="primary">20345974</name>
    <name evidence="7" type="ORF">GGTG_05516</name>
</gene>
<evidence type="ECO:0000313" key="8">
    <source>
        <dbReference type="EnsemblFungi" id="EJT75583"/>
    </source>
</evidence>
<dbReference type="PANTHER" id="PTHR11010:SF23">
    <property type="entry name" value="SERINE PEPTIDASE"/>
    <property type="match status" value="1"/>
</dbReference>
<keyword evidence="4" id="KW-0378">Hydrolase</keyword>
<dbReference type="RefSeq" id="XP_009221583.1">
    <property type="nucleotide sequence ID" value="XM_009223319.1"/>
</dbReference>
<dbReference type="GO" id="GO:0008239">
    <property type="term" value="F:dipeptidyl-peptidase activity"/>
    <property type="evidence" value="ECO:0007669"/>
    <property type="project" value="TreeGrafter"/>
</dbReference>
<feature type="signal peptide" evidence="6">
    <location>
        <begin position="1"/>
        <end position="19"/>
    </location>
</feature>
<protein>
    <recommendedName>
        <fullName evidence="10">Endoprotease</fullName>
    </recommendedName>
</protein>
<dbReference type="PANTHER" id="PTHR11010">
    <property type="entry name" value="PROTEASE S28 PRO-X CARBOXYPEPTIDASE-RELATED"/>
    <property type="match status" value="1"/>
</dbReference>
<keyword evidence="5" id="KW-0325">Glycoprotein</keyword>
<evidence type="ECO:0000313" key="7">
    <source>
        <dbReference type="EMBL" id="EJT75583.1"/>
    </source>
</evidence>
<dbReference type="EnsemblFungi" id="EJT75583">
    <property type="protein sequence ID" value="EJT75583"/>
    <property type="gene ID" value="GGTG_05516"/>
</dbReference>
<keyword evidence="9" id="KW-1185">Reference proteome</keyword>
<reference evidence="8" key="4">
    <citation type="journal article" date="2015" name="G3 (Bethesda)">
        <title>Genome sequences of three phytopathogenic species of the Magnaporthaceae family of fungi.</title>
        <authorList>
            <person name="Okagaki L.H."/>
            <person name="Nunes C.C."/>
            <person name="Sailsbery J."/>
            <person name="Clay B."/>
            <person name="Brown D."/>
            <person name="John T."/>
            <person name="Oh Y."/>
            <person name="Young N."/>
            <person name="Fitzgerald M."/>
            <person name="Haas B.J."/>
            <person name="Zeng Q."/>
            <person name="Young S."/>
            <person name="Adiconis X."/>
            <person name="Fan L."/>
            <person name="Levin J.Z."/>
            <person name="Mitchell T.K."/>
            <person name="Okubara P.A."/>
            <person name="Farman M.L."/>
            <person name="Kohn L.M."/>
            <person name="Birren B."/>
            <person name="Ma L.-J."/>
            <person name="Dean R.A."/>
        </authorList>
    </citation>
    <scope>NUCLEOTIDE SEQUENCE</scope>
    <source>
        <strain evidence="8">R3-111a-1</strain>
    </source>
</reference>
<dbReference type="GO" id="GO:0006508">
    <property type="term" value="P:proteolysis"/>
    <property type="evidence" value="ECO:0007669"/>
    <property type="project" value="UniProtKB-KW"/>
</dbReference>
<organism evidence="7">
    <name type="scientific">Gaeumannomyces tritici (strain R3-111a-1)</name>
    <name type="common">Wheat and barley take-all root rot fungus</name>
    <name type="synonym">Gaeumannomyces graminis var. tritici</name>
    <dbReference type="NCBI Taxonomy" id="644352"/>
    <lineage>
        <taxon>Eukaryota</taxon>
        <taxon>Fungi</taxon>
        <taxon>Dikarya</taxon>
        <taxon>Ascomycota</taxon>
        <taxon>Pezizomycotina</taxon>
        <taxon>Sordariomycetes</taxon>
        <taxon>Sordariomycetidae</taxon>
        <taxon>Magnaporthales</taxon>
        <taxon>Magnaporthaceae</taxon>
        <taxon>Gaeumannomyces</taxon>
    </lineage>
</organism>
<feature type="chain" id="PRO_5015094553" description="Endoprotease" evidence="6">
    <location>
        <begin position="20"/>
        <end position="545"/>
    </location>
</feature>
<dbReference type="Gene3D" id="3.40.50.1820">
    <property type="entry name" value="alpha/beta hydrolase"/>
    <property type="match status" value="2"/>
</dbReference>
<evidence type="ECO:0000256" key="4">
    <source>
        <dbReference type="ARBA" id="ARBA00022801"/>
    </source>
</evidence>
<reference evidence="9" key="1">
    <citation type="submission" date="2010-07" db="EMBL/GenBank/DDBJ databases">
        <title>The genome sequence of Gaeumannomyces graminis var. tritici strain R3-111a-1.</title>
        <authorList>
            <consortium name="The Broad Institute Genome Sequencing Platform"/>
            <person name="Ma L.-J."/>
            <person name="Dead R."/>
            <person name="Young S."/>
            <person name="Zeng Q."/>
            <person name="Koehrsen M."/>
            <person name="Alvarado L."/>
            <person name="Berlin A."/>
            <person name="Chapman S.B."/>
            <person name="Chen Z."/>
            <person name="Freedman E."/>
            <person name="Gellesch M."/>
            <person name="Goldberg J."/>
            <person name="Griggs A."/>
            <person name="Gujja S."/>
            <person name="Heilman E.R."/>
            <person name="Heiman D."/>
            <person name="Hepburn T."/>
            <person name="Howarth C."/>
            <person name="Jen D."/>
            <person name="Larson L."/>
            <person name="Mehta T."/>
            <person name="Neiman D."/>
            <person name="Pearson M."/>
            <person name="Roberts A."/>
            <person name="Saif S."/>
            <person name="Shea T."/>
            <person name="Shenoy N."/>
            <person name="Sisk P."/>
            <person name="Stolte C."/>
            <person name="Sykes S."/>
            <person name="Walk T."/>
            <person name="White J."/>
            <person name="Yandava C."/>
            <person name="Haas B."/>
            <person name="Nusbaum C."/>
            <person name="Birren B."/>
        </authorList>
    </citation>
    <scope>NUCLEOTIDE SEQUENCE [LARGE SCALE GENOMIC DNA]</scope>
    <source>
        <strain evidence="9">R3-111a-1</strain>
    </source>
</reference>
<evidence type="ECO:0008006" key="10">
    <source>
        <dbReference type="Google" id="ProtNLM"/>
    </source>
</evidence>
<keyword evidence="2" id="KW-0645">Protease</keyword>
<dbReference type="VEuPathDB" id="FungiDB:GGTG_05516"/>
<sequence>MKFTSVTSLFLALASQVTAYHPGFDGLPPPLDFDEAIAELGGDVNGSKLGRRYDIRLGYFDQLIDHSNPSLGTFKQRYWWDTTFYQGPGSPVSMFSMGESTAEPYLAYLTNRSMVGMIAQAVGGATIMLEHRYWGESSPFSDLTVHNLQYHTLNNAIADHTYFARNVKLPFDPEGKSAPSKAPWVMTGGSYAGALSAWIERLDPGTFWAYYASSPVVEAVGDFWRYFSPVQEGMPRNCSADVRKVIEHVDKVLLTGSPQEKLAIKTKFGFADLEHDSDFGSAIANAIKWQPVGFSSGYSSFFRWCDYVENALPSVFPGASTPTAEGVGLEKALEGYAKYTRDIMIPGSCDPAIYGANNPVACYNTFNLTDPSFTDLSLSAPINRAWWWMTCNEPFKWWQGGAPQGEPTIVSRLVDTKYYDGYCDRMFPPEVVDGRTYRHGIARGLDVDGVNRFTDGGWLYTNSTRLLQVNNEFDPWRDATASSVHRPGGPLESTDERPVLLVVGGGHCSDLVRRESEANADLEKQQIQAVAIMKKWVLEFPGKKA</sequence>
<reference evidence="7" key="2">
    <citation type="submission" date="2010-07" db="EMBL/GenBank/DDBJ databases">
        <authorList>
            <consortium name="The Broad Institute Genome Sequencing Platform"/>
            <consortium name="Broad Institute Genome Sequencing Center for Infectious Disease"/>
            <person name="Ma L.-J."/>
            <person name="Dead R."/>
            <person name="Young S."/>
            <person name="Zeng Q."/>
            <person name="Koehrsen M."/>
            <person name="Alvarado L."/>
            <person name="Berlin A."/>
            <person name="Chapman S.B."/>
            <person name="Chen Z."/>
            <person name="Freedman E."/>
            <person name="Gellesch M."/>
            <person name="Goldberg J."/>
            <person name="Griggs A."/>
            <person name="Gujja S."/>
            <person name="Heilman E.R."/>
            <person name="Heiman D."/>
            <person name="Hepburn T."/>
            <person name="Howarth C."/>
            <person name="Jen D."/>
            <person name="Larson L."/>
            <person name="Mehta T."/>
            <person name="Neiman D."/>
            <person name="Pearson M."/>
            <person name="Roberts A."/>
            <person name="Saif S."/>
            <person name="Shea T."/>
            <person name="Shenoy N."/>
            <person name="Sisk P."/>
            <person name="Stolte C."/>
            <person name="Sykes S."/>
            <person name="Walk T."/>
            <person name="White J."/>
            <person name="Yandava C."/>
            <person name="Haas B."/>
            <person name="Nusbaum C."/>
            <person name="Birren B."/>
        </authorList>
    </citation>
    <scope>NUCLEOTIDE SEQUENCE</scope>
    <source>
        <strain evidence="7">R3-111a-1</strain>
    </source>
</reference>
<dbReference type="STRING" id="644352.J3NW51"/>
<dbReference type="InterPro" id="IPR029058">
    <property type="entry name" value="AB_hydrolase_fold"/>
</dbReference>
<evidence type="ECO:0000256" key="3">
    <source>
        <dbReference type="ARBA" id="ARBA00022729"/>
    </source>
</evidence>
<name>J3NW51_GAET3</name>
<accession>J3NW51</accession>
<dbReference type="HOGENOM" id="CLU_023630_1_0_1"/>
<proteinExistence type="inferred from homology"/>
<evidence type="ECO:0000256" key="5">
    <source>
        <dbReference type="ARBA" id="ARBA00023180"/>
    </source>
</evidence>
<dbReference type="AlphaFoldDB" id="J3NW51"/>
<evidence type="ECO:0000256" key="1">
    <source>
        <dbReference type="ARBA" id="ARBA00011079"/>
    </source>
</evidence>
<reference evidence="8" key="5">
    <citation type="submission" date="2018-04" db="UniProtKB">
        <authorList>
            <consortium name="EnsemblFungi"/>
        </authorList>
    </citation>
    <scope>IDENTIFICATION</scope>
    <source>
        <strain evidence="8">R3-111a-1</strain>
    </source>
</reference>
<keyword evidence="3 6" id="KW-0732">Signal</keyword>
<dbReference type="eggNOG" id="KOG2182">
    <property type="taxonomic scope" value="Eukaryota"/>
</dbReference>
<dbReference type="EMBL" id="GL385397">
    <property type="protein sequence ID" value="EJT75583.1"/>
    <property type="molecule type" value="Genomic_DNA"/>
</dbReference>
<dbReference type="GO" id="GO:0070008">
    <property type="term" value="F:serine-type exopeptidase activity"/>
    <property type="evidence" value="ECO:0007669"/>
    <property type="project" value="InterPro"/>
</dbReference>
<comment type="similarity">
    <text evidence="1">Belongs to the peptidase S28 family.</text>
</comment>
<evidence type="ECO:0000256" key="6">
    <source>
        <dbReference type="SAM" id="SignalP"/>
    </source>
</evidence>
<dbReference type="Proteomes" id="UP000006039">
    <property type="component" value="Unassembled WGS sequence"/>
</dbReference>
<dbReference type="Pfam" id="PF05577">
    <property type="entry name" value="Peptidase_S28"/>
    <property type="match status" value="1"/>
</dbReference>
<dbReference type="OrthoDB" id="1735038at2759"/>
<evidence type="ECO:0000313" key="9">
    <source>
        <dbReference type="Proteomes" id="UP000006039"/>
    </source>
</evidence>
<dbReference type="InterPro" id="IPR008758">
    <property type="entry name" value="Peptidase_S28"/>
</dbReference>
<dbReference type="MEROPS" id="S28.004"/>
<dbReference type="GeneID" id="20345974"/>
<evidence type="ECO:0000256" key="2">
    <source>
        <dbReference type="ARBA" id="ARBA00022670"/>
    </source>
</evidence>